<organism evidence="2 3">
    <name type="scientific">Zizania palustris</name>
    <name type="common">Northern wild rice</name>
    <dbReference type="NCBI Taxonomy" id="103762"/>
    <lineage>
        <taxon>Eukaryota</taxon>
        <taxon>Viridiplantae</taxon>
        <taxon>Streptophyta</taxon>
        <taxon>Embryophyta</taxon>
        <taxon>Tracheophyta</taxon>
        <taxon>Spermatophyta</taxon>
        <taxon>Magnoliopsida</taxon>
        <taxon>Liliopsida</taxon>
        <taxon>Poales</taxon>
        <taxon>Poaceae</taxon>
        <taxon>BOP clade</taxon>
        <taxon>Oryzoideae</taxon>
        <taxon>Oryzeae</taxon>
        <taxon>Zizaniinae</taxon>
        <taxon>Zizania</taxon>
    </lineage>
</organism>
<dbReference type="Proteomes" id="UP000729402">
    <property type="component" value="Unassembled WGS sequence"/>
</dbReference>
<feature type="compositionally biased region" description="Low complexity" evidence="1">
    <location>
        <begin position="22"/>
        <end position="31"/>
    </location>
</feature>
<comment type="caution">
    <text evidence="2">The sequence shown here is derived from an EMBL/GenBank/DDBJ whole genome shotgun (WGS) entry which is preliminary data.</text>
</comment>
<reference evidence="2" key="2">
    <citation type="submission" date="2021-02" db="EMBL/GenBank/DDBJ databases">
        <authorList>
            <person name="Kimball J.A."/>
            <person name="Haas M.W."/>
            <person name="Macchietto M."/>
            <person name="Kono T."/>
            <person name="Duquette J."/>
            <person name="Shao M."/>
        </authorList>
    </citation>
    <scope>NUCLEOTIDE SEQUENCE</scope>
    <source>
        <tissue evidence="2">Fresh leaf tissue</tissue>
    </source>
</reference>
<dbReference type="AlphaFoldDB" id="A0A8J5RAG1"/>
<evidence type="ECO:0000256" key="1">
    <source>
        <dbReference type="SAM" id="MobiDB-lite"/>
    </source>
</evidence>
<sequence length="78" mass="7900">MAKPTRLHCQAPTSLLHHLGRSSPAQLLGAPSPLPPQPPRSGVGGPGHDEGSVTAGQPPSVELGCGVGSNGEEGREKY</sequence>
<gene>
    <name evidence="2" type="ORF">GUJ93_ZPchr0008g12519</name>
</gene>
<accession>A0A8J5RAG1</accession>
<evidence type="ECO:0000313" key="3">
    <source>
        <dbReference type="Proteomes" id="UP000729402"/>
    </source>
</evidence>
<reference evidence="2" key="1">
    <citation type="journal article" date="2021" name="bioRxiv">
        <title>Whole Genome Assembly and Annotation of Northern Wild Rice, Zizania palustris L., Supports a Whole Genome Duplication in the Zizania Genus.</title>
        <authorList>
            <person name="Haas M."/>
            <person name="Kono T."/>
            <person name="Macchietto M."/>
            <person name="Millas R."/>
            <person name="McGilp L."/>
            <person name="Shao M."/>
            <person name="Duquette J."/>
            <person name="Hirsch C.N."/>
            <person name="Kimball J."/>
        </authorList>
    </citation>
    <scope>NUCLEOTIDE SEQUENCE</scope>
    <source>
        <tissue evidence="2">Fresh leaf tissue</tissue>
    </source>
</reference>
<keyword evidence="3" id="KW-1185">Reference proteome</keyword>
<proteinExistence type="predicted"/>
<feature type="region of interest" description="Disordered" evidence="1">
    <location>
        <begin position="1"/>
        <end position="78"/>
    </location>
</feature>
<protein>
    <submittedName>
        <fullName evidence="2">Uncharacterized protein</fullName>
    </submittedName>
</protein>
<evidence type="ECO:0000313" key="2">
    <source>
        <dbReference type="EMBL" id="KAG8045717.1"/>
    </source>
</evidence>
<name>A0A8J5RAG1_ZIZPA</name>
<dbReference type="EMBL" id="JAAALK010000290">
    <property type="protein sequence ID" value="KAG8045717.1"/>
    <property type="molecule type" value="Genomic_DNA"/>
</dbReference>